<accession>A0ABD3U403</accession>
<dbReference type="CDD" id="cd14371">
    <property type="entry name" value="CUE_CID7_like"/>
    <property type="match status" value="1"/>
</dbReference>
<organism evidence="1 2">
    <name type="scientific">Penstemon smallii</name>
    <dbReference type="NCBI Taxonomy" id="265156"/>
    <lineage>
        <taxon>Eukaryota</taxon>
        <taxon>Viridiplantae</taxon>
        <taxon>Streptophyta</taxon>
        <taxon>Embryophyta</taxon>
        <taxon>Tracheophyta</taxon>
        <taxon>Spermatophyta</taxon>
        <taxon>Magnoliopsida</taxon>
        <taxon>eudicotyledons</taxon>
        <taxon>Gunneridae</taxon>
        <taxon>Pentapetalae</taxon>
        <taxon>asterids</taxon>
        <taxon>lamiids</taxon>
        <taxon>Lamiales</taxon>
        <taxon>Plantaginaceae</taxon>
        <taxon>Cheloneae</taxon>
        <taxon>Penstemon</taxon>
    </lineage>
</organism>
<dbReference type="AlphaFoldDB" id="A0ABD3U403"/>
<dbReference type="InterPro" id="IPR041806">
    <property type="entry name" value="CID5/6/7_CUE"/>
</dbReference>
<sequence>MKKGASSLNPYATSYVPLSKRGAVDGKSKYINSTQELQSGNETVWYGHQPDNTLTRGQHQTVPQSYVGAGAFRAADFSKSKDHHGGEFYASSSHYQNEMPEKSNFDEDSDMDLAYLLMTYPGISEESLSDVYLANRCDLDAAVDMLNQLEAIF</sequence>
<name>A0ABD3U403_9LAMI</name>
<dbReference type="PANTHER" id="PTHR37252">
    <property type="entry name" value="POLYADENYLATE-BINDING PROTEIN-INTERACTING PROTEIN 6"/>
    <property type="match status" value="1"/>
</dbReference>
<dbReference type="EMBL" id="JBJXBP010000002">
    <property type="protein sequence ID" value="KAL3844127.1"/>
    <property type="molecule type" value="Genomic_DNA"/>
</dbReference>
<comment type="caution">
    <text evidence="1">The sequence shown here is derived from an EMBL/GenBank/DDBJ whole genome shotgun (WGS) entry which is preliminary data.</text>
</comment>
<reference evidence="1 2" key="1">
    <citation type="submission" date="2024-12" db="EMBL/GenBank/DDBJ databases">
        <title>The unique morphological basis and parallel evolutionary history of personate flowers in Penstemon.</title>
        <authorList>
            <person name="Depatie T.H."/>
            <person name="Wessinger C.A."/>
        </authorList>
    </citation>
    <scope>NUCLEOTIDE SEQUENCE [LARGE SCALE GENOMIC DNA]</scope>
    <source>
        <strain evidence="1">WTNN_2</strain>
        <tissue evidence="1">Leaf</tissue>
    </source>
</reference>
<protein>
    <recommendedName>
        <fullName evidence="3">CUE domain-containing protein</fullName>
    </recommendedName>
</protein>
<dbReference type="Proteomes" id="UP001634393">
    <property type="component" value="Unassembled WGS sequence"/>
</dbReference>
<dbReference type="PANTHER" id="PTHR37252:SF3">
    <property type="entry name" value="POLYADENYLATE-BINDING PROTEIN-INTERACTING PROTEIN 6"/>
    <property type="match status" value="1"/>
</dbReference>
<evidence type="ECO:0000313" key="1">
    <source>
        <dbReference type="EMBL" id="KAL3844127.1"/>
    </source>
</evidence>
<keyword evidence="2" id="KW-1185">Reference proteome</keyword>
<gene>
    <name evidence="1" type="ORF">ACJIZ3_001530</name>
</gene>
<dbReference type="InterPro" id="IPR038981">
    <property type="entry name" value="CID5/CID6"/>
</dbReference>
<evidence type="ECO:0008006" key="3">
    <source>
        <dbReference type="Google" id="ProtNLM"/>
    </source>
</evidence>
<evidence type="ECO:0000313" key="2">
    <source>
        <dbReference type="Proteomes" id="UP001634393"/>
    </source>
</evidence>
<proteinExistence type="predicted"/>